<evidence type="ECO:0000256" key="7">
    <source>
        <dbReference type="SAM" id="MobiDB-lite"/>
    </source>
</evidence>
<protein>
    <recommendedName>
        <fullName evidence="8">Reverse transcriptase RNase H-like domain-containing protein</fullName>
    </recommendedName>
</protein>
<name>A0AA89AGU0_9ASTE</name>
<evidence type="ECO:0000256" key="6">
    <source>
        <dbReference type="ARBA" id="ARBA00022918"/>
    </source>
</evidence>
<keyword evidence="6" id="KW-0695">RNA-directed DNA polymerase</keyword>
<keyword evidence="4" id="KW-0255">Endonuclease</keyword>
<dbReference type="GO" id="GO:0016787">
    <property type="term" value="F:hydrolase activity"/>
    <property type="evidence" value="ECO:0007669"/>
    <property type="project" value="UniProtKB-KW"/>
</dbReference>
<evidence type="ECO:0000256" key="4">
    <source>
        <dbReference type="ARBA" id="ARBA00022759"/>
    </source>
</evidence>
<evidence type="ECO:0000256" key="1">
    <source>
        <dbReference type="ARBA" id="ARBA00022679"/>
    </source>
</evidence>
<dbReference type="Pfam" id="PF17917">
    <property type="entry name" value="RT_RNaseH"/>
    <property type="match status" value="1"/>
</dbReference>
<dbReference type="Proteomes" id="UP001188597">
    <property type="component" value="Unassembled WGS sequence"/>
</dbReference>
<dbReference type="PANTHER" id="PTHR48475">
    <property type="entry name" value="RIBONUCLEASE H"/>
    <property type="match status" value="1"/>
</dbReference>
<dbReference type="SUPFAM" id="SSF56672">
    <property type="entry name" value="DNA/RNA polymerases"/>
    <property type="match status" value="1"/>
</dbReference>
<evidence type="ECO:0000313" key="9">
    <source>
        <dbReference type="EMBL" id="KAK3001607.1"/>
    </source>
</evidence>
<keyword evidence="3" id="KW-0540">Nuclease</keyword>
<feature type="domain" description="Reverse transcriptase RNase H-like" evidence="8">
    <location>
        <begin position="167"/>
        <end position="252"/>
    </location>
</feature>
<evidence type="ECO:0000256" key="3">
    <source>
        <dbReference type="ARBA" id="ARBA00022722"/>
    </source>
</evidence>
<comment type="caution">
    <text evidence="9">The sequence shown here is derived from an EMBL/GenBank/DDBJ whole genome shotgun (WGS) entry which is preliminary data.</text>
</comment>
<reference evidence="9" key="1">
    <citation type="submission" date="2022-12" db="EMBL/GenBank/DDBJ databases">
        <title>Draft genome assemblies for two species of Escallonia (Escalloniales).</title>
        <authorList>
            <person name="Chanderbali A."/>
            <person name="Dervinis C."/>
            <person name="Anghel I."/>
            <person name="Soltis D."/>
            <person name="Soltis P."/>
            <person name="Zapata F."/>
        </authorList>
    </citation>
    <scope>NUCLEOTIDE SEQUENCE</scope>
    <source>
        <strain evidence="9">UCBG64.0493</strain>
        <tissue evidence="9">Leaf</tissue>
    </source>
</reference>
<dbReference type="EMBL" id="JAVXUP010002752">
    <property type="protein sequence ID" value="KAK3001607.1"/>
    <property type="molecule type" value="Genomic_DNA"/>
</dbReference>
<sequence>MTKTTISSIFGHYTTEEQEENVPKTALRTRRAPLPIALNKGQHKINLAKSSISRPVAKRVNEGQEEGGEGVFGVGEQELLGKTDGRGADRGISGGDGVLEGLRGEVQWLEDDAVGWRNCAAEGGEDAVAGVGLGEGIGEEGGGVAEDLGGGGGGGGGHGGGGRKVLATESAVNAVLVRQQDGQQLPVYYVSKVLQGAEQRYPNAEKLAFTLLTAARKLPQYFQFHTIIVLTDKPLKHILHRPDLFGCLVPWLGEFDIYYRPRPSIKGQALADFIVKRTLPVEVEEEPFFPIQSGLFTWTLHVDGSSNTSGSGAGLILNGLDGLTVDPSFFLTFVVSPHQRPTMLYGKSKKAYADNT</sequence>
<dbReference type="GO" id="GO:0003964">
    <property type="term" value="F:RNA-directed DNA polymerase activity"/>
    <property type="evidence" value="ECO:0007669"/>
    <property type="project" value="UniProtKB-KW"/>
</dbReference>
<dbReference type="PANTHER" id="PTHR48475:SF2">
    <property type="entry name" value="RIBONUCLEASE H"/>
    <property type="match status" value="1"/>
</dbReference>
<keyword evidence="2" id="KW-0548">Nucleotidyltransferase</keyword>
<keyword evidence="10" id="KW-1185">Reference proteome</keyword>
<proteinExistence type="predicted"/>
<gene>
    <name evidence="9" type="ORF">RJ639_021154</name>
</gene>
<keyword evidence="1" id="KW-0808">Transferase</keyword>
<keyword evidence="5" id="KW-0378">Hydrolase</keyword>
<dbReference type="InterPro" id="IPR041373">
    <property type="entry name" value="RT_RNaseH"/>
</dbReference>
<dbReference type="AlphaFoldDB" id="A0AA89AGU0"/>
<organism evidence="9 10">
    <name type="scientific">Escallonia herrerae</name>
    <dbReference type="NCBI Taxonomy" id="1293975"/>
    <lineage>
        <taxon>Eukaryota</taxon>
        <taxon>Viridiplantae</taxon>
        <taxon>Streptophyta</taxon>
        <taxon>Embryophyta</taxon>
        <taxon>Tracheophyta</taxon>
        <taxon>Spermatophyta</taxon>
        <taxon>Magnoliopsida</taxon>
        <taxon>eudicotyledons</taxon>
        <taxon>Gunneridae</taxon>
        <taxon>Pentapetalae</taxon>
        <taxon>asterids</taxon>
        <taxon>campanulids</taxon>
        <taxon>Escalloniales</taxon>
        <taxon>Escalloniaceae</taxon>
        <taxon>Escallonia</taxon>
    </lineage>
</organism>
<evidence type="ECO:0000259" key="8">
    <source>
        <dbReference type="Pfam" id="PF17917"/>
    </source>
</evidence>
<evidence type="ECO:0000256" key="2">
    <source>
        <dbReference type="ARBA" id="ARBA00022695"/>
    </source>
</evidence>
<evidence type="ECO:0000256" key="5">
    <source>
        <dbReference type="ARBA" id="ARBA00022801"/>
    </source>
</evidence>
<accession>A0AA89AGU0</accession>
<dbReference type="InterPro" id="IPR043502">
    <property type="entry name" value="DNA/RNA_pol_sf"/>
</dbReference>
<dbReference type="GO" id="GO:0004519">
    <property type="term" value="F:endonuclease activity"/>
    <property type="evidence" value="ECO:0007669"/>
    <property type="project" value="UniProtKB-KW"/>
</dbReference>
<feature type="region of interest" description="Disordered" evidence="7">
    <location>
        <begin position="1"/>
        <end position="24"/>
    </location>
</feature>
<evidence type="ECO:0000313" key="10">
    <source>
        <dbReference type="Proteomes" id="UP001188597"/>
    </source>
</evidence>